<gene>
    <name evidence="4" type="ORF">FB467_0469</name>
</gene>
<feature type="region of interest" description="Disordered" evidence="1">
    <location>
        <begin position="20"/>
        <end position="86"/>
    </location>
</feature>
<dbReference type="InterPro" id="IPR029044">
    <property type="entry name" value="Nucleotide-diphossugar_trans"/>
</dbReference>
<protein>
    <submittedName>
        <fullName evidence="4">Glycosyltransferase involved in cell wall biosynthesis</fullName>
    </submittedName>
</protein>
<dbReference type="InterPro" id="IPR055259">
    <property type="entry name" value="YkvP/CgeB_Glyco_trans-like"/>
</dbReference>
<evidence type="ECO:0000313" key="5">
    <source>
        <dbReference type="Proteomes" id="UP000319516"/>
    </source>
</evidence>
<evidence type="ECO:0000256" key="1">
    <source>
        <dbReference type="SAM" id="MobiDB-lite"/>
    </source>
</evidence>
<dbReference type="AlphaFoldDB" id="A0A542YMZ0"/>
<dbReference type="EMBL" id="VFOP01000001">
    <property type="protein sequence ID" value="TQL49399.1"/>
    <property type="molecule type" value="Genomic_DNA"/>
</dbReference>
<reference evidence="4 5" key="1">
    <citation type="submission" date="2019-06" db="EMBL/GenBank/DDBJ databases">
        <title>Sequencing the genomes of 1000 actinobacteria strains.</title>
        <authorList>
            <person name="Klenk H.-P."/>
        </authorList>
    </citation>
    <scope>NUCLEOTIDE SEQUENCE [LARGE SCALE GENOMIC DNA]</scope>
    <source>
        <strain evidence="4 5">DSM 12335</strain>
    </source>
</reference>
<keyword evidence="4" id="KW-0808">Transferase</keyword>
<feature type="compositionally biased region" description="Basic and acidic residues" evidence="1">
    <location>
        <begin position="20"/>
        <end position="77"/>
    </location>
</feature>
<dbReference type="CDD" id="cd00761">
    <property type="entry name" value="Glyco_tranf_GTA_type"/>
    <property type="match status" value="1"/>
</dbReference>
<dbReference type="OrthoDB" id="153025at2"/>
<dbReference type="RefSeq" id="WP_141783662.1">
    <property type="nucleotide sequence ID" value="NZ_BAAAIK010000003.1"/>
</dbReference>
<proteinExistence type="predicted"/>
<comment type="caution">
    <text evidence="4">The sequence shown here is derived from an EMBL/GenBank/DDBJ whole genome shotgun (WGS) entry which is preliminary data.</text>
</comment>
<dbReference type="SUPFAM" id="SSF53448">
    <property type="entry name" value="Nucleotide-diphospho-sugar transferases"/>
    <property type="match status" value="2"/>
</dbReference>
<evidence type="ECO:0000259" key="3">
    <source>
        <dbReference type="Pfam" id="PF13524"/>
    </source>
</evidence>
<dbReference type="Pfam" id="PF00535">
    <property type="entry name" value="Glycos_transf_2"/>
    <property type="match status" value="1"/>
</dbReference>
<dbReference type="InterPro" id="IPR050834">
    <property type="entry name" value="Glycosyltransf_2"/>
</dbReference>
<feature type="domain" description="Spore protein YkvP/CgeB glycosyl transferase-like" evidence="3">
    <location>
        <begin position="966"/>
        <end position="1097"/>
    </location>
</feature>
<keyword evidence="5" id="KW-1185">Reference proteome</keyword>
<sequence>MRIKNVMRRLPPIAWRDAKLEERRRETQDLRARLERSREKAEKAAQQRDRLKDREKAREEARAAERAERARQRERSPKGWTPGVVADPEALVSGSGLFDPQWYLEQVGEPLPAGTDPLSHYLEVGQVAGLSPHPVFDVDSYVQLLAERRMVASSQNAPEGALLHYLTVGAARGVSGHPVVDTEEYLAAHPDAAEHPGSVLGHLVARAGTGEDPDPADADLPVWDRPDHFVAVSRQAARTLAGARGYLHLERDRAEWDAAAEAELKARLRADAPLPDPPAVVSVVIPTRDRAAMIGAALDSVLAQTYPHWQLVVVDDGSTDGTGEVLAGYATDDRIEVVRHEQGRGVAAARNAGLARATGHYVAYLDSDNTWAPDFLELVVRAMHHEGHRVAYAMSALVEEGGRERRLYRGMPFHRAALEERNYIDCIVLVHERSLLEETGGFDESLRRNVDWDLFIRLARVTDFGFVPFLATSYDVWETRNERITSDEPVGYRWVVRQRTLVDWADLAERLAERDPDLLSVVLVATEEPETVGTGVARLVETALGPVEVVVVDSRLSAADHLRLQFALAGVDGVQIERLTQPLPLETASNVGLAASRGGTVAFLPESVWTEPGWDAPLLEALDRHTVVQPLVLNSGGAVWSAGAAFLAGGHSVLPYHGFAGDAPEVRQERAVTAVTALGLVARAADLVRVEGFNPLQTRHYAGTELSLRLTAGGGSAACVPASRLALRRDPTRHQGGTLVAGRDNRRRVRELWTAQDRRPDEGAGLGGYRLVGLQRAPATGVDGVPLVVHDRPERPLRWAIKIGPPGVERRTNWGDWHFAESMRDALERAGHEATVDCKDAWHRPTAHLDDVVLQLRGVAPYGTTPGQLNVAWVISHPERVSPAEMSDYDLVFGASPRWCRRTSDKLGRPVEVLLQCTDQHRFHPVPPDRRRAHPVLVVANGRPLRPNASDGEAGRPVVTAALQAGIVPSVYGLRWDDLLPEGAWKGEYLPNHELPGAYAAAGVVLNDHWGDMRDHGILSNRLFDLAACDARVVSDYLPEVAEVFGDVVHTYRTPEELAALVSASLHESPEAREARQELGRRVREEHTFDARAATLTDAVAQLRASSRVAVLK</sequence>
<evidence type="ECO:0000313" key="4">
    <source>
        <dbReference type="EMBL" id="TQL49399.1"/>
    </source>
</evidence>
<evidence type="ECO:0000259" key="2">
    <source>
        <dbReference type="Pfam" id="PF00535"/>
    </source>
</evidence>
<dbReference type="Pfam" id="PF13524">
    <property type="entry name" value="Glyco_trans_1_2"/>
    <property type="match status" value="1"/>
</dbReference>
<dbReference type="PANTHER" id="PTHR43685">
    <property type="entry name" value="GLYCOSYLTRANSFERASE"/>
    <property type="match status" value="1"/>
</dbReference>
<dbReference type="PANTHER" id="PTHR43685:SF2">
    <property type="entry name" value="GLYCOSYLTRANSFERASE 2-LIKE DOMAIN-CONTAINING PROTEIN"/>
    <property type="match status" value="1"/>
</dbReference>
<dbReference type="Gene3D" id="3.90.550.10">
    <property type="entry name" value="Spore Coat Polysaccharide Biosynthesis Protein SpsA, Chain A"/>
    <property type="match status" value="2"/>
</dbReference>
<feature type="domain" description="Glycosyltransferase 2-like" evidence="2">
    <location>
        <begin position="282"/>
        <end position="411"/>
    </location>
</feature>
<name>A0A542YMZ0_9MICO</name>
<accession>A0A542YMZ0</accession>
<dbReference type="Proteomes" id="UP000319516">
    <property type="component" value="Unassembled WGS sequence"/>
</dbReference>
<dbReference type="InterPro" id="IPR001173">
    <property type="entry name" value="Glyco_trans_2-like"/>
</dbReference>
<dbReference type="GO" id="GO:0016740">
    <property type="term" value="F:transferase activity"/>
    <property type="evidence" value="ECO:0007669"/>
    <property type="project" value="UniProtKB-KW"/>
</dbReference>
<organism evidence="4 5">
    <name type="scientific">Ornithinicoccus hortensis</name>
    <dbReference type="NCBI Taxonomy" id="82346"/>
    <lineage>
        <taxon>Bacteria</taxon>
        <taxon>Bacillati</taxon>
        <taxon>Actinomycetota</taxon>
        <taxon>Actinomycetes</taxon>
        <taxon>Micrococcales</taxon>
        <taxon>Intrasporangiaceae</taxon>
        <taxon>Ornithinicoccus</taxon>
    </lineage>
</organism>